<reference evidence="1" key="1">
    <citation type="submission" date="2022-10" db="EMBL/GenBank/DDBJ databases">
        <authorList>
            <person name="Chen Y."/>
            <person name="Dougan E. K."/>
            <person name="Chan C."/>
            <person name="Rhodes N."/>
            <person name="Thang M."/>
        </authorList>
    </citation>
    <scope>NUCLEOTIDE SEQUENCE</scope>
</reference>
<organism evidence="1">
    <name type="scientific">Cladocopium goreaui</name>
    <dbReference type="NCBI Taxonomy" id="2562237"/>
    <lineage>
        <taxon>Eukaryota</taxon>
        <taxon>Sar</taxon>
        <taxon>Alveolata</taxon>
        <taxon>Dinophyceae</taxon>
        <taxon>Suessiales</taxon>
        <taxon>Symbiodiniaceae</taxon>
        <taxon>Cladocopium</taxon>
    </lineage>
</organism>
<dbReference type="Proteomes" id="UP001152797">
    <property type="component" value="Unassembled WGS sequence"/>
</dbReference>
<keyword evidence="3" id="KW-1185">Reference proteome</keyword>
<protein>
    <submittedName>
        <fullName evidence="1">Uncharacterized protein</fullName>
    </submittedName>
</protein>
<sequence>MAMLAQELSVLKGLVDAAPSSSVRDQLLGSHAESIKAQILNKPVTEEEVKSLTAVIQGMPFSEVQASELLVALSTSYLRANKAASASGKSQVMVDLVPYLTGKEWDMIHDGALGLKVKLRKLSDVLMKLGCLYPGEPSKGHVVSLLKQCGHDELSDPQTFNLNLKLFKNYITEARKKAKLEDCGRVHIDVYNGNPKDLPKDIYQKAYAHEGPCGRQDSLKANTVGPLRGSHKDMRPQAMSSAANSTTCQMSQLASFASMMASFVRGDGQHANQQTAAVQAPVHVPAPAPAVQAPAQPSVSTTAVVAAEQQANETVNVPPIELGPKTEGASQWMFWLQMDSRLLPELLEERMMIVVSRGLADTLKKLQEAGKLAEDEPTSRASIKRARELELSQMSTRFGPILLEKTLTGDTKGDTKETYSVSMLNPVSLWAYLVENCDGLKPVLDEAFSKHRPELNKRWDLIVYCDELVLGNALRHQNNRKLQDTFFGQHSFEHGIMISYRGEAFLFFSQLSVLIADEVAIKQSVESKGAAGKLFCSRCSNVISKYSWDNAVDTTGLVHGACTDVSQFRLHTNESVQKVVKYLEEQHGKLTSVQFAQLETQLGYNWKPSGLLRNPTYGLVIPESIMFDWFHVFLVHGIANREFALLWHALKRVGLSTRLEKFLESFEWPKQFQGSRPNKIFGKRDTSVEPLKCSASELLSAYGIIRVFIVQFVWEDHPSVRPSCQTSLRLCEVLDHLTTLNRGGSCSWTELHEAIKGYLDSFLALHGDEYWVPKCHMSLHLGEFLRRHGTLLSCFAHERKHRLVKRFGNPVNNFTQSFEKSILSDIIHVQVRELCEEAVVLGLSLFKEKKVAKGKMDWLFEFLGSSECFTSIRAQGPGGHVVQKDDVVEFLDSDGSSSVGRVLYHVRHGSTFLTVLCPWNRVHGIMFKVKHDLAVILLSSVVQCCMYSLKNDDAMVVRR</sequence>
<proteinExistence type="predicted"/>
<dbReference type="EMBL" id="CAMXCT010006517">
    <property type="protein sequence ID" value="CAI4015170.1"/>
    <property type="molecule type" value="Genomic_DNA"/>
</dbReference>
<evidence type="ECO:0000313" key="2">
    <source>
        <dbReference type="EMBL" id="CAL4802482.1"/>
    </source>
</evidence>
<accession>A0A9P1DRT6</accession>
<comment type="caution">
    <text evidence="1">The sequence shown here is derived from an EMBL/GenBank/DDBJ whole genome shotgun (WGS) entry which is preliminary data.</text>
</comment>
<gene>
    <name evidence="1" type="ORF">C1SCF055_LOCUS40016</name>
</gene>
<dbReference type="EMBL" id="CAMXCT020006517">
    <property type="protein sequence ID" value="CAL1168545.1"/>
    <property type="molecule type" value="Genomic_DNA"/>
</dbReference>
<evidence type="ECO:0000313" key="1">
    <source>
        <dbReference type="EMBL" id="CAI4015170.1"/>
    </source>
</evidence>
<evidence type="ECO:0000313" key="3">
    <source>
        <dbReference type="Proteomes" id="UP001152797"/>
    </source>
</evidence>
<dbReference type="OrthoDB" id="407152at2759"/>
<reference evidence="2 3" key="2">
    <citation type="submission" date="2024-05" db="EMBL/GenBank/DDBJ databases">
        <authorList>
            <person name="Chen Y."/>
            <person name="Shah S."/>
            <person name="Dougan E. K."/>
            <person name="Thang M."/>
            <person name="Chan C."/>
        </authorList>
    </citation>
    <scope>NUCLEOTIDE SEQUENCE [LARGE SCALE GENOMIC DNA]</scope>
</reference>
<name>A0A9P1DRT6_9DINO</name>
<dbReference type="AlphaFoldDB" id="A0A9P1DRT6"/>
<dbReference type="EMBL" id="CAMXCT030006517">
    <property type="protein sequence ID" value="CAL4802482.1"/>
    <property type="molecule type" value="Genomic_DNA"/>
</dbReference>